<evidence type="ECO:0000256" key="16">
    <source>
        <dbReference type="SAM" id="Coils"/>
    </source>
</evidence>
<evidence type="ECO:0000256" key="5">
    <source>
        <dbReference type="ARBA" id="ARBA00015611"/>
    </source>
</evidence>
<evidence type="ECO:0000256" key="2">
    <source>
        <dbReference type="ARBA" id="ARBA00001947"/>
    </source>
</evidence>
<keyword evidence="13" id="KW-0482">Metalloprotease</keyword>
<keyword evidence="16" id="KW-0175">Coiled coil</keyword>
<sequence length="879" mass="99264">MTRKSWDSYLESGLELGFWDGESDKSKKHKSFQLPGAKPHYNPDRPGQVEHIALDLVLDIPQQSIAGTCKIRLRPVRDGVTDLTLDAVNLRIDSVAISDRIEAKPNPDKAKSKFDYDGEFLKIYLNEPTKANVPIEIAIAYAAEQPQRGIYFVQPTEHQPDKPTQVWTQGEDEDSRYWFPCFDYPGQLATSEIRIKVPKDLSVISNGELIEVKENKKEKIYHWSQKEVHPSYLMTLAIGDFIEVKDEWKGKPVTYYVDKSRTAEEAILTMGKTPQMIEFFSEKYGYDYAFPKYAQVCVADFIFGGMENTSATLLTDRCVLDSRAALDNRSSESLVAHELAHQWFGDLLVIKHWSHAWVKEGAATYAEVLWTDHEYGSEEAAYYRLGEARNYISEDRDRYRRPMVTHVYREAIELYDRHIYEKGGCVYHMLRTELGDELFWKAIHHFVRTNAHKTVETIDLLRAIEESTGKNCMFLFDQYVFRGGHPEYKVGYSWDGDNNLAKVTVSQTQDELFDLKIPIGFGFEEVSETQIFTVRVFEKEQAFYFPLKSKPKYISFDRGNNYLKQVTLDYGIAELKAGLQFDLDPLARIQAAEALAKKGGLESVKALGKALLEEPFWGVRVEIADNLASIKLDQAFEALAKGLEDVNAKVRTAVLNGLSQNKVQKSLDLIKPFIKKGDPSYVVEATAARLTGDLAATLSAEREPSKVVKLLQTVLKERAGWNEVVRSGAIAGLAKIKDSDEALETVIKYTEPDVPQPLRLAAIRALGAMGKSQTKPKTEQILNRLKVIAQETFFLTQMAVVASLGQVDNAAAIGVLRSLSDSTPDGRVRRAADEAVQRVQKAIGKDAGLKQLREELDQVRKDNQELKSRLEAIEAKSKS</sequence>
<dbReference type="InterPro" id="IPR004155">
    <property type="entry name" value="PBS_lyase_HEAT"/>
</dbReference>
<evidence type="ECO:0000256" key="14">
    <source>
        <dbReference type="ARBA" id="ARBA00029811"/>
    </source>
</evidence>
<dbReference type="InterPro" id="IPR050344">
    <property type="entry name" value="Peptidase_M1_aminopeptidases"/>
</dbReference>
<evidence type="ECO:0000256" key="13">
    <source>
        <dbReference type="ARBA" id="ARBA00023049"/>
    </source>
</evidence>
<proteinExistence type="inferred from homology"/>
<dbReference type="Proteomes" id="UP000249467">
    <property type="component" value="Unassembled WGS sequence"/>
</dbReference>
<dbReference type="SUPFAM" id="SSF63737">
    <property type="entry name" value="Leukotriene A4 hydrolase N-terminal domain"/>
    <property type="match status" value="1"/>
</dbReference>
<evidence type="ECO:0000256" key="1">
    <source>
        <dbReference type="ARBA" id="ARBA00000098"/>
    </source>
</evidence>
<evidence type="ECO:0000259" key="18">
    <source>
        <dbReference type="Pfam" id="PF17900"/>
    </source>
</evidence>
<protein>
    <recommendedName>
        <fullName evidence="5">Aminopeptidase N</fullName>
        <ecNumber evidence="4">3.4.11.2</ecNumber>
    </recommendedName>
    <alternativeName>
        <fullName evidence="14">Alanine aminopeptidase</fullName>
    </alternativeName>
    <alternativeName>
        <fullName evidence="15">Lysyl aminopeptidase</fullName>
    </alternativeName>
</protein>
<evidence type="ECO:0000256" key="15">
    <source>
        <dbReference type="ARBA" id="ARBA00031533"/>
    </source>
</evidence>
<dbReference type="GO" id="GO:0030089">
    <property type="term" value="C:phycobilisome"/>
    <property type="evidence" value="ECO:0007669"/>
    <property type="project" value="UniProtKB-KW"/>
</dbReference>
<evidence type="ECO:0000256" key="6">
    <source>
        <dbReference type="ARBA" id="ARBA00022438"/>
    </source>
</evidence>
<dbReference type="GO" id="GO:0043171">
    <property type="term" value="P:peptide catabolic process"/>
    <property type="evidence" value="ECO:0007669"/>
    <property type="project" value="TreeGrafter"/>
</dbReference>
<evidence type="ECO:0000256" key="8">
    <source>
        <dbReference type="ARBA" id="ARBA00022670"/>
    </source>
</evidence>
<feature type="domain" description="Peptidase M1 membrane alanine aminopeptidase" evidence="17">
    <location>
        <begin position="270"/>
        <end position="479"/>
    </location>
</feature>
<comment type="caution">
    <text evidence="19">The sequence shown here is derived from an EMBL/GenBank/DDBJ whole genome shotgun (WGS) entry which is preliminary data.</text>
</comment>
<dbReference type="Pfam" id="PF13646">
    <property type="entry name" value="HEAT_2"/>
    <property type="match status" value="2"/>
</dbReference>
<comment type="similarity">
    <text evidence="3">Belongs to the peptidase M1 family.</text>
</comment>
<evidence type="ECO:0000256" key="4">
    <source>
        <dbReference type="ARBA" id="ARBA00012564"/>
    </source>
</evidence>
<evidence type="ECO:0000313" key="20">
    <source>
        <dbReference type="Proteomes" id="UP000249467"/>
    </source>
</evidence>
<keyword evidence="9" id="KW-0479">Metal-binding</keyword>
<keyword evidence="12" id="KW-0862">Zinc</keyword>
<keyword evidence="6 19" id="KW-0031">Aminopeptidase</keyword>
<dbReference type="InterPro" id="IPR011989">
    <property type="entry name" value="ARM-like"/>
</dbReference>
<dbReference type="AlphaFoldDB" id="A0A2W4VXE3"/>
<dbReference type="GO" id="GO:0006508">
    <property type="term" value="P:proteolysis"/>
    <property type="evidence" value="ECO:0007669"/>
    <property type="project" value="UniProtKB-KW"/>
</dbReference>
<dbReference type="Gene3D" id="1.10.390.10">
    <property type="entry name" value="Neutral Protease Domain 2"/>
    <property type="match status" value="1"/>
</dbReference>
<keyword evidence="10" id="KW-0605">Phycobilisome</keyword>
<evidence type="ECO:0000256" key="11">
    <source>
        <dbReference type="ARBA" id="ARBA00022801"/>
    </source>
</evidence>
<organism evidence="19 20">
    <name type="scientific">Pseudanabaena frigida</name>
    <dbReference type="NCBI Taxonomy" id="945775"/>
    <lineage>
        <taxon>Bacteria</taxon>
        <taxon>Bacillati</taxon>
        <taxon>Cyanobacteriota</taxon>
        <taxon>Cyanophyceae</taxon>
        <taxon>Pseudanabaenales</taxon>
        <taxon>Pseudanabaenaceae</taxon>
        <taxon>Pseudanabaena</taxon>
    </lineage>
</organism>
<evidence type="ECO:0000256" key="10">
    <source>
        <dbReference type="ARBA" id="ARBA00022738"/>
    </source>
</evidence>
<dbReference type="GO" id="GO:0070006">
    <property type="term" value="F:metalloaminopeptidase activity"/>
    <property type="evidence" value="ECO:0007669"/>
    <property type="project" value="TreeGrafter"/>
</dbReference>
<dbReference type="InterPro" id="IPR045357">
    <property type="entry name" value="Aminopeptidase_N-like_N"/>
</dbReference>
<comment type="catalytic activity">
    <reaction evidence="1">
        <text>Release of an N-terminal amino acid, Xaa-|-Yaa- from a peptide, amide or arylamide. Xaa is preferably Ala, but may be most amino acids including Pro (slow action). When a terminal hydrophobic residue is followed by a prolyl residue, the two may be released as an intact Xaa-Pro dipeptide.</text>
        <dbReference type="EC" id="3.4.11.2"/>
    </reaction>
</comment>
<comment type="cofactor">
    <cofactor evidence="2">
        <name>Zn(2+)</name>
        <dbReference type="ChEBI" id="CHEBI:29105"/>
    </cofactor>
</comment>
<evidence type="ECO:0000256" key="3">
    <source>
        <dbReference type="ARBA" id="ARBA00010136"/>
    </source>
</evidence>
<dbReference type="InterPro" id="IPR027268">
    <property type="entry name" value="Peptidase_M4/M1_CTD_sf"/>
</dbReference>
<evidence type="ECO:0000259" key="17">
    <source>
        <dbReference type="Pfam" id="PF01433"/>
    </source>
</evidence>
<evidence type="ECO:0000256" key="9">
    <source>
        <dbReference type="ARBA" id="ARBA00022723"/>
    </source>
</evidence>
<dbReference type="Pfam" id="PF17900">
    <property type="entry name" value="Peptidase_M1_N"/>
    <property type="match status" value="1"/>
</dbReference>
<reference evidence="19 20" key="1">
    <citation type="submission" date="2018-04" db="EMBL/GenBank/DDBJ databases">
        <authorList>
            <person name="Go L.Y."/>
            <person name="Mitchell J.A."/>
        </authorList>
    </citation>
    <scope>NUCLEOTIDE SEQUENCE [LARGE SCALE GENOMIC DNA]</scope>
    <source>
        <strain evidence="19">ULC066bin1</strain>
    </source>
</reference>
<dbReference type="InterPro" id="IPR042097">
    <property type="entry name" value="Aminopeptidase_N-like_N_sf"/>
</dbReference>
<keyword evidence="8" id="KW-0645">Protease</keyword>
<keyword evidence="11" id="KW-0378">Hydrolase</keyword>
<dbReference type="Pfam" id="PF01433">
    <property type="entry name" value="Peptidase_M1"/>
    <property type="match status" value="1"/>
</dbReference>
<dbReference type="InterPro" id="IPR014782">
    <property type="entry name" value="Peptidase_M1_dom"/>
</dbReference>
<dbReference type="Gene3D" id="2.60.40.1730">
    <property type="entry name" value="tricorn interacting facor f3 domain"/>
    <property type="match status" value="1"/>
</dbReference>
<evidence type="ECO:0000256" key="12">
    <source>
        <dbReference type="ARBA" id="ARBA00022833"/>
    </source>
</evidence>
<accession>A0A2W4VXE3</accession>
<reference evidence="19 20" key="2">
    <citation type="submission" date="2018-06" db="EMBL/GenBank/DDBJ databases">
        <title>Metagenomic assembly of (sub)arctic Cyanobacteria and their associated microbiome from non-axenic cultures.</title>
        <authorList>
            <person name="Baurain D."/>
        </authorList>
    </citation>
    <scope>NUCLEOTIDE SEQUENCE [LARGE SCALE GENOMIC DNA]</scope>
    <source>
        <strain evidence="19">ULC066bin1</strain>
    </source>
</reference>
<dbReference type="EC" id="3.4.11.2" evidence="4"/>
<gene>
    <name evidence="19" type="ORF">DCF19_18650</name>
</gene>
<name>A0A2W4VXE3_9CYAN</name>
<feature type="coiled-coil region" evidence="16">
    <location>
        <begin position="849"/>
        <end position="876"/>
    </location>
</feature>
<dbReference type="InterPro" id="IPR001930">
    <property type="entry name" value="Peptidase_M1"/>
</dbReference>
<dbReference type="GO" id="GO:0005615">
    <property type="term" value="C:extracellular space"/>
    <property type="evidence" value="ECO:0007669"/>
    <property type="project" value="TreeGrafter"/>
</dbReference>
<dbReference type="SUPFAM" id="SSF55486">
    <property type="entry name" value="Metalloproteases ('zincins'), catalytic domain"/>
    <property type="match status" value="1"/>
</dbReference>
<dbReference type="FunFam" id="1.10.390.10:FF:000013">
    <property type="entry name" value="Aminopeptidase N"/>
    <property type="match status" value="1"/>
</dbReference>
<dbReference type="SUPFAM" id="SSF48371">
    <property type="entry name" value="ARM repeat"/>
    <property type="match status" value="1"/>
</dbReference>
<dbReference type="GO" id="GO:0042277">
    <property type="term" value="F:peptide binding"/>
    <property type="evidence" value="ECO:0007669"/>
    <property type="project" value="TreeGrafter"/>
</dbReference>
<evidence type="ECO:0000313" key="19">
    <source>
        <dbReference type="EMBL" id="PZO37523.1"/>
    </source>
</evidence>
<dbReference type="CDD" id="cd09603">
    <property type="entry name" value="M1_APN_like"/>
    <property type="match status" value="1"/>
</dbReference>
<dbReference type="PRINTS" id="PR00756">
    <property type="entry name" value="ALADIPTASE"/>
</dbReference>
<dbReference type="PANTHER" id="PTHR11533:SF174">
    <property type="entry name" value="PUROMYCIN-SENSITIVE AMINOPEPTIDASE-RELATED"/>
    <property type="match status" value="1"/>
</dbReference>
<dbReference type="GO" id="GO:0008270">
    <property type="term" value="F:zinc ion binding"/>
    <property type="evidence" value="ECO:0007669"/>
    <property type="project" value="InterPro"/>
</dbReference>
<dbReference type="EMBL" id="QBML01000030">
    <property type="protein sequence ID" value="PZO37523.1"/>
    <property type="molecule type" value="Genomic_DNA"/>
</dbReference>
<feature type="domain" description="Aminopeptidase N-like N-terminal" evidence="18">
    <location>
        <begin position="41"/>
        <end position="233"/>
    </location>
</feature>
<dbReference type="Gene3D" id="1.25.10.10">
    <property type="entry name" value="Leucine-rich Repeat Variant"/>
    <property type="match status" value="2"/>
</dbReference>
<dbReference type="GO" id="GO:0005737">
    <property type="term" value="C:cytoplasm"/>
    <property type="evidence" value="ECO:0007669"/>
    <property type="project" value="TreeGrafter"/>
</dbReference>
<evidence type="ECO:0000256" key="7">
    <source>
        <dbReference type="ARBA" id="ARBA00022549"/>
    </source>
</evidence>
<keyword evidence="7" id="KW-0042">Antenna complex</keyword>
<dbReference type="InterPro" id="IPR016024">
    <property type="entry name" value="ARM-type_fold"/>
</dbReference>
<dbReference type="GO" id="GO:0016285">
    <property type="term" value="F:alanyl aminopeptidase activity"/>
    <property type="evidence" value="ECO:0007669"/>
    <property type="project" value="UniProtKB-EC"/>
</dbReference>
<dbReference type="SMART" id="SM00567">
    <property type="entry name" value="EZ_HEAT"/>
    <property type="match status" value="4"/>
</dbReference>
<dbReference type="PANTHER" id="PTHR11533">
    <property type="entry name" value="PROTEASE M1 ZINC METALLOPROTEASE"/>
    <property type="match status" value="1"/>
</dbReference>